<accession>A0ABM3R068</accession>
<organism evidence="3 4">
    <name type="scientific">Spinacia oleracea</name>
    <name type="common">Spinach</name>
    <dbReference type="NCBI Taxonomy" id="3562"/>
    <lineage>
        <taxon>Eukaryota</taxon>
        <taxon>Viridiplantae</taxon>
        <taxon>Streptophyta</taxon>
        <taxon>Embryophyta</taxon>
        <taxon>Tracheophyta</taxon>
        <taxon>Spermatophyta</taxon>
        <taxon>Magnoliopsida</taxon>
        <taxon>eudicotyledons</taxon>
        <taxon>Gunneridae</taxon>
        <taxon>Pentapetalae</taxon>
        <taxon>Caryophyllales</taxon>
        <taxon>Chenopodiaceae</taxon>
        <taxon>Chenopodioideae</taxon>
        <taxon>Anserineae</taxon>
        <taxon>Spinacia</taxon>
    </lineage>
</organism>
<dbReference type="GeneID" id="130463796"/>
<feature type="region of interest" description="Disordered" evidence="1">
    <location>
        <begin position="347"/>
        <end position="387"/>
    </location>
</feature>
<evidence type="ECO:0000259" key="2">
    <source>
        <dbReference type="Pfam" id="PF03078"/>
    </source>
</evidence>
<name>A0ABM3R068_SPIOL</name>
<proteinExistence type="predicted"/>
<evidence type="ECO:0000313" key="3">
    <source>
        <dbReference type="Proteomes" id="UP000813463"/>
    </source>
</evidence>
<keyword evidence="3" id="KW-1185">Reference proteome</keyword>
<feature type="compositionally biased region" description="Pro residues" evidence="1">
    <location>
        <begin position="350"/>
        <end position="372"/>
    </location>
</feature>
<dbReference type="RefSeq" id="XP_056689020.1">
    <property type="nucleotide sequence ID" value="XM_056833042.1"/>
</dbReference>
<dbReference type="InterPro" id="IPR004312">
    <property type="entry name" value="ATHILA_Orf1_C"/>
</dbReference>
<sequence length="607" mass="68502">MMTKHTKKGPNPQANKRKAITPPAFETYGIVFPEQRSWSYYEELSKRNIRPTKFYHKKTVPDLGFEKELNALIAGLELEDFVTMNAKTYKRVTLEVLSSARRRRVHDNGKELVEFHFQAFNNQHVLTDEAINDFFNINPNDFFTTHPNRGLIVNPVAECVDNYDENVWWGELTGEEKKFISSSAKSSSFHHPAIRYLNRMLLYAVFAKGATGSLSSAELGALWLATEKNEGILDFGQLLITRIIEHRDGQPTCGDILLGGMLTLLLRALPGDPYQDILVELDEVPGGEFLDLRTLSNANWIKATKDDKYILMVKQLDWCILPNPAITSWTPNVRYLLPRDPRFIAQAQRLPPPQPNPDSPPHGPPRSPPILEPSPNEGGMSSSSSPFDFQGFQSTIAAILQGQESQTNTLASLASQGSRTGDSYPDFDSSYYSRRVYDFHVDKGDFSPYVNYPYHPPQQGPIPSWNEERTPTYPYWTGPSQPGVTPPSFPPYDYTMMGGSDYRGDPMYPTPPPVDRPKGWPEDFTGWPRGYMGGWDGPRGEPPHGNYPLRPEYDWPPYTDASGPDVDPTYNVTPFTDDAACAHRLERDEFWRIYDAKGKAHAPGPSS</sequence>
<gene>
    <name evidence="4" type="primary">LOC130463796</name>
</gene>
<feature type="domain" description="Arabidopsis retrotransposon Orf1 C-terminal" evidence="2">
    <location>
        <begin position="169"/>
        <end position="224"/>
    </location>
</feature>
<reference evidence="3" key="1">
    <citation type="journal article" date="2021" name="Nat. Commun.">
        <title>Genomic analyses provide insights into spinach domestication and the genetic basis of agronomic traits.</title>
        <authorList>
            <person name="Cai X."/>
            <person name="Sun X."/>
            <person name="Xu C."/>
            <person name="Sun H."/>
            <person name="Wang X."/>
            <person name="Ge C."/>
            <person name="Zhang Z."/>
            <person name="Wang Q."/>
            <person name="Fei Z."/>
            <person name="Jiao C."/>
            <person name="Wang Q."/>
        </authorList>
    </citation>
    <scope>NUCLEOTIDE SEQUENCE [LARGE SCALE GENOMIC DNA]</scope>
    <source>
        <strain evidence="3">cv. Varoflay</strain>
    </source>
</reference>
<protein>
    <recommendedName>
        <fullName evidence="2">Arabidopsis retrotransposon Orf1 C-terminal domain-containing protein</fullName>
    </recommendedName>
</protein>
<feature type="compositionally biased region" description="Low complexity" evidence="1">
    <location>
        <begin position="373"/>
        <end position="387"/>
    </location>
</feature>
<evidence type="ECO:0000313" key="4">
    <source>
        <dbReference type="RefSeq" id="XP_056689020.1"/>
    </source>
</evidence>
<dbReference type="Proteomes" id="UP000813463">
    <property type="component" value="Chromosome 6"/>
</dbReference>
<reference evidence="4" key="2">
    <citation type="submission" date="2025-08" db="UniProtKB">
        <authorList>
            <consortium name="RefSeq"/>
        </authorList>
    </citation>
    <scope>IDENTIFICATION</scope>
    <source>
        <tissue evidence="4">Leaf</tissue>
    </source>
</reference>
<dbReference type="Pfam" id="PF03078">
    <property type="entry name" value="ATHILA"/>
    <property type="match status" value="1"/>
</dbReference>
<evidence type="ECO:0000256" key="1">
    <source>
        <dbReference type="SAM" id="MobiDB-lite"/>
    </source>
</evidence>